<evidence type="ECO:0000256" key="1">
    <source>
        <dbReference type="SAM" id="SignalP"/>
    </source>
</evidence>
<feature type="chain" id="PRO_5046400547" description="Surface antigen" evidence="1">
    <location>
        <begin position="22"/>
        <end position="140"/>
    </location>
</feature>
<evidence type="ECO:0000313" key="2">
    <source>
        <dbReference type="EMBL" id="MFD0915853.1"/>
    </source>
</evidence>
<dbReference type="PROSITE" id="PS51257">
    <property type="entry name" value="PROKAR_LIPOPROTEIN"/>
    <property type="match status" value="1"/>
</dbReference>
<dbReference type="EMBL" id="JBHTJV010000003">
    <property type="protein sequence ID" value="MFD0915853.1"/>
    <property type="molecule type" value="Genomic_DNA"/>
</dbReference>
<organism evidence="2 3">
    <name type="scientific">Pseudahrensia aquimaris</name>
    <dbReference type="NCBI Taxonomy" id="744461"/>
    <lineage>
        <taxon>Bacteria</taxon>
        <taxon>Pseudomonadati</taxon>
        <taxon>Pseudomonadota</taxon>
        <taxon>Alphaproteobacteria</taxon>
        <taxon>Hyphomicrobiales</taxon>
        <taxon>Ahrensiaceae</taxon>
        <taxon>Pseudahrensia</taxon>
    </lineage>
</organism>
<dbReference type="RefSeq" id="WP_377211698.1">
    <property type="nucleotide sequence ID" value="NZ_JBHTJV010000003.1"/>
</dbReference>
<sequence>MTFDTKIVRCMIALCSGLALGACTFGNASTKASLAPAAVAPPSALAFSTSEVLRDKLSNRAKSALSAAEAQALNYGQPGQTIDWKSTRNDASGSVVAYQPFRVGDSNCRRFVHNVNAGADKLETSGTACRHSDAVWTLVQ</sequence>
<name>A0ABW3FDQ6_9HYPH</name>
<comment type="caution">
    <text evidence="2">The sequence shown here is derived from an EMBL/GenBank/DDBJ whole genome shotgun (WGS) entry which is preliminary data.</text>
</comment>
<protein>
    <recommendedName>
        <fullName evidence="4">Surface antigen</fullName>
    </recommendedName>
</protein>
<evidence type="ECO:0000313" key="3">
    <source>
        <dbReference type="Proteomes" id="UP001597101"/>
    </source>
</evidence>
<evidence type="ECO:0008006" key="4">
    <source>
        <dbReference type="Google" id="ProtNLM"/>
    </source>
</evidence>
<feature type="signal peptide" evidence="1">
    <location>
        <begin position="1"/>
        <end position="21"/>
    </location>
</feature>
<reference evidence="3" key="1">
    <citation type="journal article" date="2019" name="Int. J. Syst. Evol. Microbiol.">
        <title>The Global Catalogue of Microorganisms (GCM) 10K type strain sequencing project: providing services to taxonomists for standard genome sequencing and annotation.</title>
        <authorList>
            <consortium name="The Broad Institute Genomics Platform"/>
            <consortium name="The Broad Institute Genome Sequencing Center for Infectious Disease"/>
            <person name="Wu L."/>
            <person name="Ma J."/>
        </authorList>
    </citation>
    <scope>NUCLEOTIDE SEQUENCE [LARGE SCALE GENOMIC DNA]</scope>
    <source>
        <strain evidence="3">CCUG 60023</strain>
    </source>
</reference>
<dbReference type="Proteomes" id="UP001597101">
    <property type="component" value="Unassembled WGS sequence"/>
</dbReference>
<proteinExistence type="predicted"/>
<keyword evidence="3" id="KW-1185">Reference proteome</keyword>
<accession>A0ABW3FDQ6</accession>
<keyword evidence="1" id="KW-0732">Signal</keyword>
<gene>
    <name evidence="2" type="ORF">ACFQ14_05485</name>
</gene>